<dbReference type="PANTHER" id="PTHR23077">
    <property type="entry name" value="AAA-FAMILY ATPASE"/>
    <property type="match status" value="1"/>
</dbReference>
<dbReference type="GO" id="GO:0005524">
    <property type="term" value="F:ATP binding"/>
    <property type="evidence" value="ECO:0007669"/>
    <property type="project" value="InterPro"/>
</dbReference>
<dbReference type="GO" id="GO:0016887">
    <property type="term" value="F:ATP hydrolysis activity"/>
    <property type="evidence" value="ECO:0007669"/>
    <property type="project" value="InterPro"/>
</dbReference>
<keyword evidence="1" id="KW-0812">Transmembrane</keyword>
<keyword evidence="1" id="KW-0472">Membrane</keyword>
<dbReference type="SUPFAM" id="SSF52540">
    <property type="entry name" value="P-loop containing nucleoside triphosphate hydrolases"/>
    <property type="match status" value="1"/>
</dbReference>
<dbReference type="InterPro" id="IPR050168">
    <property type="entry name" value="AAA_ATPase_domain"/>
</dbReference>
<name>A0A1D8GX55_9CHLO</name>
<gene>
    <name evidence="3" type="primary">ftsH</name>
</gene>
<evidence type="ECO:0000259" key="2">
    <source>
        <dbReference type="Pfam" id="PF00004"/>
    </source>
</evidence>
<evidence type="ECO:0000256" key="1">
    <source>
        <dbReference type="SAM" id="Phobius"/>
    </source>
</evidence>
<dbReference type="GO" id="GO:0051301">
    <property type="term" value="P:cell division"/>
    <property type="evidence" value="ECO:0007669"/>
    <property type="project" value="UniProtKB-KW"/>
</dbReference>
<dbReference type="InterPro" id="IPR027417">
    <property type="entry name" value="P-loop_NTPase"/>
</dbReference>
<dbReference type="RefSeq" id="YP_009310722.1">
    <property type="nucleotide sequence ID" value="NC_031510.1"/>
</dbReference>
<organism evidence="3">
    <name type="scientific">Oedocladium carolinianum</name>
    <dbReference type="NCBI Taxonomy" id="55992"/>
    <lineage>
        <taxon>Eukaryota</taxon>
        <taxon>Viridiplantae</taxon>
        <taxon>Chlorophyta</taxon>
        <taxon>core chlorophytes</taxon>
        <taxon>Chlorophyceae</taxon>
        <taxon>OCC clade</taxon>
        <taxon>Oedogoniales</taxon>
        <taxon>Oedogoniaceae</taxon>
        <taxon>Oedocladium</taxon>
    </lineage>
</organism>
<dbReference type="GeneID" id="29991727"/>
<dbReference type="EMBL" id="KX507373">
    <property type="protein sequence ID" value="AOT84289.1"/>
    <property type="molecule type" value="Genomic_DNA"/>
</dbReference>
<keyword evidence="3" id="KW-0150">Chloroplast</keyword>
<feature type="transmembrane region" description="Helical" evidence="1">
    <location>
        <begin position="2176"/>
        <end position="2193"/>
    </location>
</feature>
<feature type="domain" description="ATPase AAA-type core" evidence="2">
    <location>
        <begin position="2972"/>
        <end position="3051"/>
    </location>
</feature>
<dbReference type="PANTHER" id="PTHR23077:SF117">
    <property type="entry name" value="AAA+ ATPASE DOMAIN-CONTAINING PROTEIN"/>
    <property type="match status" value="1"/>
</dbReference>
<keyword evidence="3" id="KW-0132">Cell division</keyword>
<keyword evidence="3" id="KW-0131">Cell cycle</keyword>
<sequence length="3832" mass="455986">MIYFYKFKLWKNQKNKLIFYSKNNLNLTSEISKEENSYKNYQKINFNQKQQFTIKKRFTLDWHTRPTSNLPSGQMSKNKKFLKLASFYSQLNSSDFSKKFTSLMILNLKTQTKNCNDVKQQNDRVLNSDTYISYKINKLPNSIELEKNNKIFSNLQYKDKVWFSKIVLPFSNRNYWWILLPTRSILTHMRWEIFLKQITGFFRISLRPTSSTYSLSKEISPSEAVYRCTSPEFLIEKPVYWYWMLPFFGCIGLVSNNLTLSFFDNQDKCIDYHLQNKVNFNIYSTFSQHQIQNSISWEMFQFFDYKKILFDSSLKYINQLFLNNDTLSIQIKKAWLSRQKEHYICTYQDNLIKKNFNKNFNQLTKLQIIHWWKKNWKEIIYSKYLSQLQENKKNNDSSLRDPQRKILTFNITKNTNFYSFDSLFYSKFYWYWHNLDTKNINNFLNLNYSNPNYFSNELADKFCTIPKFDFQKILSDYNTTSPHSLFNSKLFNNFLFRFSTTSLSLARRYTVYTSSINEFPLKMQVPWFFDDLPKSKMKQKINCITNPNFYYITEKIDNNLRNIEINVTSQKNNNKESQNNLIEFQIKNFNLKFKTMTLPQQSGISNFFQFQKSTALKDTFKGISPNEVVYLFKRAKKNTTRSSFLFCISSKNKLMKHNEIVKQNLQLAQIDNVLQNKQSQFTLYNGIGCEVFESELNPIYGWNKIKFSNPSEAVYHCTRANSDIFLLLKDSYIERGQGRSEATLGVAKQVVNTIKRPNYHLKKEYNFEPIEISNSSKMQKNNEIDSFNCMYLKNNQNQSISSFHKASFLLDNIMSKFYFESGGTWLITQYFINYFYKILNIKKLPLSTELAALLRKSHSTSNHEKIIQIQKNPIIMSGYHLPHNNSILQNKNKIINDFKTLKELALLKRYTTSLNIPLRYPISCVLPPNILYNQTKFNNFFKSQSFKPVDTVYRFAGKFPYEGANSCMNIKKQNLCIIKKRFRKIDSKSKKFERFLILNLLKSPQNLFYKSKILQINIKKIHYRKQFFNIKTNYKYQTIRPIKENKNQIIKMNLLLKRYTASLSIPLSLVTFKGFSINTKKSLLLHYSDSIIKEKINSILRANSFKNKPQTTLFSSIVLSDPNLSTIKIEPKRIFHSLNYNNIPKYLYISNQSIFWNYINSTYNSSGFLDTNKPFVFEKFNDFIKNIRIKIANKNNKNLQNWNFFSNLLLQKYQRKNPNWPGGANPQGFFYKRINKLNFKKIKKKQNLGRSEIRNDNEIGNILNFKSNILFPKQLKNVSGSKPIAELLWEVRTKHKIPEVLLIQQTLFFQKKLVRKSTEENNLSNQYSSADEGLSQKVQTLLRKMTQRRHFRKHVFIETLFDWTRDAISLRKMLRKIYLKNNWQIFFKYILKSKKSLVLSDYYSNWYKYNHKNFVNKNIFSYDGVKRNTTFNVTSQKILKTENIRPFVYKFIQTQNNNKFFQSKNNINFVLKDFNKNISIDFTLLENRINNKFIYNLKTKKTMTLPRLAAFKLQILNFASLRKQNGFSNHPLVFPEWQIFDSFKLLNAFIKIQSLAKRYTSSNWGTDKICKGRNEATLEENIFKGINTIKRSSLINAHSLDPLSFILINRKNNTQDNFLSNELNSYYFINQRNLSKICFPLYSMSNKNRFEFAKINNSNNLFNINKKLRNDTKALLPSFNKKSQHVISKLQSKKLHYFFNLSNIFNGSRYYNILQSNNCNKFFEIENSLNLFDFVQTKPGKPNFINSKLNFSSSQLSIRNRLLSQKLYFTNILWHSTDFVLNSNSTIFNENQLIKNVIKQNWVFQTRLMDAQNFFDRELNLNFHHLLATLSTWQYKFQIRRDLILQLFYTYLDHTGAFINYVIKNIILNNILNQIQNWNFFKQIKIIEPINIFNLEKNFLTKPTWSFDLLNHIKTQYPHLYNQIQIKNKHLYEGLVSIKKSNLTAFNPSETVYLLKRANSFKVSKNQIMFYLKGISPPNFKTQLPVIDSFRKKSGKNTEFLKGYNMFNSINMSLLDQSIIHKISSESLIIQNSTLFCQKWIQNRQLSNLYKIQFLKKQQKLRQILNIFQNNGTKENSINIFSTDGENFYSSNQKKTTLNIGFKRRSGFLLTRSLITTNFNSFSSFSKITRTSISVYLNKNSENISLLNSLFLIQMLLLHICLIFCLITVYQSAFHFCLKSFISLFVILIHYFLNIKYRLKRLIKYVYQSLAQSFITNIQEYFYSFDSLHSKLFGFCNNLSTVIFYNKFSIWGKIYKSSIPSFTHFLFKNPFSIGVNYERTKFLKPKNKDSSSDLDLIFSEKLEIQKFKHLQSFFNDVEYNELRNRSKLTLNLKFDLITKNSFLKIVSQKKENNRMSLLRNTNVIQKYDFSKLENDLYFISNKTVKNTSSSIPWEKDNSNKMNLLKKLIKKEKIININKKDSSTFQLSFKLLKWNLGLILLIGESEIFAELEPYREMHWYFLKRLPIFLRSNTYSEDPINMYDYQADEKLRKFKEQFKKSTEIFQKRQNAIERKTERNRKKEHAERSKIFNSSNIQHFELINPSEAVYRSTSNKNFTKKQNNTENIIIFIKSEKQFKEKTIKVFDFQYINKITYLLNNFYFIRKKISRGQPFWKPLFSFFAHTLFVSRLAKLNRRLRDSVLIINYIWIPFGPLTAILCSFLWKNWILNFSNLVNNPNYLVNQYQLSTKKDKTTYSFKGMNSSYIQFIKFLLNWRHIFKQNFGLQTRQLQFSEILESQHKVNEINNLKTLSSYYSPFQVNKFYLNKINNFEYKQFLQEIENICENINAQNNKFSQLSPPLLNRIFLWNFVKFEKKYQRVIFKWINREEDRVALDFLKFSYNKQYLNLSNLNMDKEFITKYKTIYINNQEQSAQNRYIHYQTYDPKVRLYRFYTNFSKNLHDIGIIQDAKNVHPLFGSLLCEIYSGRSTRPKSATKKNFSGTNSFKSMNPRQVSFFTSTKNILLVGNTNSSNFVLLIQAFAAESGLKLFMEDAKRLRRLGRRGINKSTKRLEKLFEIAQAHSPCIVFLEDIDVIGSKRRVIKINEEEEDEDLAIRSFFSKLIYRKQHNYKSLRQSFINQNLFISNEGGYAFSYRNTQKSIIPESPIPSNLIEYQLTRRKAFSNYFSNTSNLSYKSFLTKFNALKKGSSGNFSNNVSSSPTNTVIIWKLLKSKLVTPKKTIKETPWKHIPVDSMRSIPLITYSIRVKVAKLTMLAIYTMNTQLRLVKDLIKLLEKIQYESYKGFIVFATTNKLAILDPSLRRPGRFDETVYLPSLTVNPNYQRFSAIHFLNVLSIDSKDFVNFARTFNIINSMNFAINWNLNSVYGNVFIQDNSEKIFYPTRTSLRDLINSTADNVYNQNIFMQNENNIYQNYIPFDIWGNIGFQKPSFSIYSKSALLLSLAYSKAGQLIIKLFFQEKYNDAEQQNYNNSQLTNPKQKGNQLAFNSENNQLTIWPNSNIFAQFKKINISYVNRNKNIKNILIHYFAGKIGEFCFFSSAKFSKELAQNQNNVNFFEKIQINPAKKIKINHLFEKNSFGLRSLYGIQSNWKNVNSVIFSLIRTSCLYSKNHLTSKLFYLDDIFKKRQRIFSENFGPSLLFEYFNLNTESFLKRNTSTLEEHLQKQQTQKYLLNLQQKPLRKFLFDSTSRKISKNHSYLNKISNQNILLTENDKNQPNHSIRLALFRILFNELGSLDLITLRPTAMNYYYDKKIYYKQRFRKYTYKWWNWHLKKTIDSLEEFQYLNFFPYADKQYNPRRQRWLLTNGYSAYWLAQEKTLYYQIYEQLIIECFQRSYIQLDRHREMLDYLVQLLMTKQLLTEIQWILFFKRFEGLVSNGF</sequence>
<feature type="transmembrane region" description="Helical" evidence="1">
    <location>
        <begin position="2146"/>
        <end position="2169"/>
    </location>
</feature>
<keyword evidence="1" id="KW-1133">Transmembrane helix</keyword>
<protein>
    <submittedName>
        <fullName evidence="3">Cell division protein</fullName>
    </submittedName>
</protein>
<feature type="transmembrane region" description="Helical" evidence="1">
    <location>
        <begin position="2641"/>
        <end position="2661"/>
    </location>
</feature>
<evidence type="ECO:0000313" key="3">
    <source>
        <dbReference type="EMBL" id="AOT84289.1"/>
    </source>
</evidence>
<proteinExistence type="predicted"/>
<dbReference type="InterPro" id="IPR003959">
    <property type="entry name" value="ATPase_AAA_core"/>
</dbReference>
<keyword evidence="3" id="KW-0934">Plastid</keyword>
<geneLocation type="chloroplast" evidence="3"/>
<reference evidence="3" key="1">
    <citation type="submission" date="2016-07" db="EMBL/GenBank/DDBJ databases">
        <title>Proliferation of group II introns in the chloroplast genome of the green alga Oedocladium carolinianum (Chlorophyceae).</title>
        <authorList>
            <person name="Brouard J.-S."/>
            <person name="Turmel M."/>
            <person name="Otis C."/>
            <person name="Lemieux C."/>
        </authorList>
    </citation>
    <scope>NUCLEOTIDE SEQUENCE</scope>
</reference>
<dbReference type="Gene3D" id="3.40.50.300">
    <property type="entry name" value="P-loop containing nucleotide triphosphate hydrolases"/>
    <property type="match status" value="2"/>
</dbReference>
<dbReference type="Pfam" id="PF00004">
    <property type="entry name" value="AAA"/>
    <property type="match status" value="1"/>
</dbReference>
<accession>A0A1D8GX55</accession>